<feature type="transmembrane region" description="Helical" evidence="1">
    <location>
        <begin position="137"/>
        <end position="153"/>
    </location>
</feature>
<proteinExistence type="predicted"/>
<accession>A0ABD5S2M8</accession>
<dbReference type="EMBL" id="JBHSWU010000417">
    <property type="protein sequence ID" value="MFC6725182.1"/>
    <property type="molecule type" value="Genomic_DNA"/>
</dbReference>
<feature type="non-terminal residue" evidence="3">
    <location>
        <position position="1"/>
    </location>
</feature>
<feature type="transmembrane region" description="Helical" evidence="1">
    <location>
        <begin position="84"/>
        <end position="107"/>
    </location>
</feature>
<keyword evidence="1" id="KW-1133">Transmembrane helix</keyword>
<dbReference type="AlphaFoldDB" id="A0ABD5S2M8"/>
<keyword evidence="4" id="KW-1185">Reference proteome</keyword>
<dbReference type="Pfam" id="PF02517">
    <property type="entry name" value="Rce1-like"/>
    <property type="match status" value="1"/>
</dbReference>
<dbReference type="GO" id="GO:0004175">
    <property type="term" value="F:endopeptidase activity"/>
    <property type="evidence" value="ECO:0007669"/>
    <property type="project" value="UniProtKB-ARBA"/>
</dbReference>
<feature type="transmembrane region" description="Helical" evidence="1">
    <location>
        <begin position="113"/>
        <end position="130"/>
    </location>
</feature>
<feature type="transmembrane region" description="Helical" evidence="1">
    <location>
        <begin position="45"/>
        <end position="64"/>
    </location>
</feature>
<reference evidence="3 4" key="1">
    <citation type="journal article" date="2019" name="Int. J. Syst. Evol. Microbiol.">
        <title>The Global Catalogue of Microorganisms (GCM) 10K type strain sequencing project: providing services to taxonomists for standard genome sequencing and annotation.</title>
        <authorList>
            <consortium name="The Broad Institute Genomics Platform"/>
            <consortium name="The Broad Institute Genome Sequencing Center for Infectious Disease"/>
            <person name="Wu L."/>
            <person name="Ma J."/>
        </authorList>
    </citation>
    <scope>NUCLEOTIDE SEQUENCE [LARGE SCALE GENOMIC DNA]</scope>
    <source>
        <strain evidence="3 4">NBRC 111368</strain>
    </source>
</reference>
<sequence>VAFAGVWVGVNVVGLGVAAATGNPWGPGLLRATVDPRWTSLPAPWLTTVLVQFVVVGLVEEFAFRGYFQTKTVALLGDDSRLRVALGVVTASLLFGVLHTPGAIVAGASLGEVLGAALLPTLTGVVFGTFYELTHNLYFVVLLHGLGNTWPLLVDWSTWSTPAVAAFFAGVTVVYVAATAAYRYRTLGTERTPLVDRREVGTAGGTE</sequence>
<dbReference type="GO" id="GO:0080120">
    <property type="term" value="P:CAAX-box protein maturation"/>
    <property type="evidence" value="ECO:0007669"/>
    <property type="project" value="UniProtKB-ARBA"/>
</dbReference>
<gene>
    <name evidence="3" type="ORF">ACFQE1_12545</name>
</gene>
<feature type="transmembrane region" description="Helical" evidence="1">
    <location>
        <begin position="159"/>
        <end position="182"/>
    </location>
</feature>
<keyword evidence="3" id="KW-0378">Hydrolase</keyword>
<protein>
    <submittedName>
        <fullName evidence="3">CPBP family intramembrane glutamic endopeptidase</fullName>
        <ecNumber evidence="3">3.4.-.-</ecNumber>
    </submittedName>
</protein>
<keyword evidence="1" id="KW-0812">Transmembrane</keyword>
<evidence type="ECO:0000313" key="4">
    <source>
        <dbReference type="Proteomes" id="UP001596328"/>
    </source>
</evidence>
<feature type="domain" description="CAAX prenyl protease 2/Lysostaphin resistance protein A-like" evidence="2">
    <location>
        <begin position="45"/>
        <end position="149"/>
    </location>
</feature>
<evidence type="ECO:0000259" key="2">
    <source>
        <dbReference type="Pfam" id="PF02517"/>
    </source>
</evidence>
<dbReference type="EC" id="3.4.-.-" evidence="3"/>
<keyword evidence="1" id="KW-0472">Membrane</keyword>
<dbReference type="Proteomes" id="UP001596328">
    <property type="component" value="Unassembled WGS sequence"/>
</dbReference>
<organism evidence="3 4">
    <name type="scientific">Halobium palmae</name>
    <dbReference type="NCBI Taxonomy" id="1776492"/>
    <lineage>
        <taxon>Archaea</taxon>
        <taxon>Methanobacteriati</taxon>
        <taxon>Methanobacteriota</taxon>
        <taxon>Stenosarchaea group</taxon>
        <taxon>Halobacteria</taxon>
        <taxon>Halobacteriales</taxon>
        <taxon>Haloferacaceae</taxon>
        <taxon>Halobium</taxon>
    </lineage>
</organism>
<name>A0ABD5S2M8_9EURY</name>
<evidence type="ECO:0000313" key="3">
    <source>
        <dbReference type="EMBL" id="MFC6725182.1"/>
    </source>
</evidence>
<evidence type="ECO:0000256" key="1">
    <source>
        <dbReference type="SAM" id="Phobius"/>
    </source>
</evidence>
<comment type="caution">
    <text evidence="3">The sequence shown here is derived from an EMBL/GenBank/DDBJ whole genome shotgun (WGS) entry which is preliminary data.</text>
</comment>
<dbReference type="InterPro" id="IPR003675">
    <property type="entry name" value="Rce1/LyrA-like_dom"/>
</dbReference>